<accession>A0A6A6INT8</accession>
<dbReference type="EMBL" id="ML987192">
    <property type="protein sequence ID" value="KAF2251897.1"/>
    <property type="molecule type" value="Genomic_DNA"/>
</dbReference>
<reference evidence="2" key="1">
    <citation type="journal article" date="2020" name="Stud. Mycol.">
        <title>101 Dothideomycetes genomes: a test case for predicting lifestyles and emergence of pathogens.</title>
        <authorList>
            <person name="Haridas S."/>
            <person name="Albert R."/>
            <person name="Binder M."/>
            <person name="Bloem J."/>
            <person name="Labutti K."/>
            <person name="Salamov A."/>
            <person name="Andreopoulos B."/>
            <person name="Baker S."/>
            <person name="Barry K."/>
            <person name="Bills G."/>
            <person name="Bluhm B."/>
            <person name="Cannon C."/>
            <person name="Castanera R."/>
            <person name="Culley D."/>
            <person name="Daum C."/>
            <person name="Ezra D."/>
            <person name="Gonzalez J."/>
            <person name="Henrissat B."/>
            <person name="Kuo A."/>
            <person name="Liang C."/>
            <person name="Lipzen A."/>
            <person name="Lutzoni F."/>
            <person name="Magnuson J."/>
            <person name="Mondo S."/>
            <person name="Nolan M."/>
            <person name="Ohm R."/>
            <person name="Pangilinan J."/>
            <person name="Park H.-J."/>
            <person name="Ramirez L."/>
            <person name="Alfaro M."/>
            <person name="Sun H."/>
            <person name="Tritt A."/>
            <person name="Yoshinaga Y."/>
            <person name="Zwiers L.-H."/>
            <person name="Turgeon B."/>
            <person name="Goodwin S."/>
            <person name="Spatafora J."/>
            <person name="Crous P."/>
            <person name="Grigoriev I."/>
        </authorList>
    </citation>
    <scope>NUCLEOTIDE SEQUENCE</scope>
    <source>
        <strain evidence="2">CBS 122368</strain>
    </source>
</reference>
<keyword evidence="3" id="KW-1185">Reference proteome</keyword>
<dbReference type="PANTHER" id="PTHR38790">
    <property type="entry name" value="2EXR DOMAIN-CONTAINING PROTEIN-RELATED"/>
    <property type="match status" value="1"/>
</dbReference>
<dbReference type="InterPro" id="IPR056632">
    <property type="entry name" value="DUF7730"/>
</dbReference>
<evidence type="ECO:0000259" key="1">
    <source>
        <dbReference type="Pfam" id="PF24864"/>
    </source>
</evidence>
<protein>
    <recommendedName>
        <fullName evidence="1">DUF7730 domain-containing protein</fullName>
    </recommendedName>
</protein>
<dbReference type="Proteomes" id="UP000800094">
    <property type="component" value="Unassembled WGS sequence"/>
</dbReference>
<dbReference type="OrthoDB" id="3661456at2759"/>
<organism evidence="2 3">
    <name type="scientific">Trematosphaeria pertusa</name>
    <dbReference type="NCBI Taxonomy" id="390896"/>
    <lineage>
        <taxon>Eukaryota</taxon>
        <taxon>Fungi</taxon>
        <taxon>Dikarya</taxon>
        <taxon>Ascomycota</taxon>
        <taxon>Pezizomycotina</taxon>
        <taxon>Dothideomycetes</taxon>
        <taxon>Pleosporomycetidae</taxon>
        <taxon>Pleosporales</taxon>
        <taxon>Massarineae</taxon>
        <taxon>Trematosphaeriaceae</taxon>
        <taxon>Trematosphaeria</taxon>
    </lineage>
</organism>
<gene>
    <name evidence="2" type="ORF">BU26DRAFT_246635</name>
</gene>
<name>A0A6A6INT8_9PLEO</name>
<dbReference type="RefSeq" id="XP_033686901.1">
    <property type="nucleotide sequence ID" value="XM_033821087.1"/>
</dbReference>
<feature type="domain" description="DUF7730" evidence="1">
    <location>
        <begin position="48"/>
        <end position="225"/>
    </location>
</feature>
<dbReference type="GeneID" id="54574417"/>
<proteinExistence type="predicted"/>
<dbReference type="Pfam" id="PF24864">
    <property type="entry name" value="DUF7730"/>
    <property type="match status" value="1"/>
</dbReference>
<evidence type="ECO:0000313" key="3">
    <source>
        <dbReference type="Proteomes" id="UP000800094"/>
    </source>
</evidence>
<sequence>MHYRLRKWLLRKRPHEVSGLRFQDRARAIARRTSLSSTKPDRSRITADQKESPIYAKLPIEIRESIFDFAMTDTGVLHIRSVMKCRRGRNECVRLACTACFRVDDITPDHGSCGRDFRGPADMKRSRAAINITPLLTTCRLVYTEAVSVLYSQTHFVFETVGAAATFCSITPTPHLRHIRRISFDFPGNYMRVPIPNEDSDEWTEAILSGLRSMTSLREVYLRSTCFLSCYDRDNFRDEDVLARMTEGEKHFGVAIEAMPKNCRMFMFARFMCVWWVVVEIRKEPRRRTDWGWWSHSEAIMLLSGTHEGALPSTECPRLAPISDLLFG</sequence>
<dbReference type="AlphaFoldDB" id="A0A6A6INT8"/>
<evidence type="ECO:0000313" key="2">
    <source>
        <dbReference type="EMBL" id="KAF2251897.1"/>
    </source>
</evidence>